<keyword evidence="4" id="KW-1185">Reference proteome</keyword>
<organism evidence="3 4">
    <name type="scientific">Tanacetum coccineum</name>
    <dbReference type="NCBI Taxonomy" id="301880"/>
    <lineage>
        <taxon>Eukaryota</taxon>
        <taxon>Viridiplantae</taxon>
        <taxon>Streptophyta</taxon>
        <taxon>Embryophyta</taxon>
        <taxon>Tracheophyta</taxon>
        <taxon>Spermatophyta</taxon>
        <taxon>Magnoliopsida</taxon>
        <taxon>eudicotyledons</taxon>
        <taxon>Gunneridae</taxon>
        <taxon>Pentapetalae</taxon>
        <taxon>asterids</taxon>
        <taxon>campanulids</taxon>
        <taxon>Asterales</taxon>
        <taxon>Asteraceae</taxon>
        <taxon>Asteroideae</taxon>
        <taxon>Anthemideae</taxon>
        <taxon>Anthemidinae</taxon>
        <taxon>Tanacetum</taxon>
    </lineage>
</organism>
<comment type="caution">
    <text evidence="3">The sequence shown here is derived from an EMBL/GenBank/DDBJ whole genome shotgun (WGS) entry which is preliminary data.</text>
</comment>
<feature type="region of interest" description="Disordered" evidence="1">
    <location>
        <begin position="1"/>
        <end position="87"/>
    </location>
</feature>
<dbReference type="Pfam" id="PF00078">
    <property type="entry name" value="RVT_1"/>
    <property type="match status" value="1"/>
</dbReference>
<evidence type="ECO:0000313" key="3">
    <source>
        <dbReference type="EMBL" id="GJT91780.1"/>
    </source>
</evidence>
<dbReference type="PANTHER" id="PTHR24559:SF444">
    <property type="entry name" value="REVERSE TRANSCRIPTASE DOMAIN-CONTAINING PROTEIN"/>
    <property type="match status" value="1"/>
</dbReference>
<dbReference type="InterPro" id="IPR043502">
    <property type="entry name" value="DNA/RNA_pol_sf"/>
</dbReference>
<accession>A0ABQ5HVA6</accession>
<reference evidence="3" key="2">
    <citation type="submission" date="2022-01" db="EMBL/GenBank/DDBJ databases">
        <authorList>
            <person name="Yamashiro T."/>
            <person name="Shiraishi A."/>
            <person name="Satake H."/>
            <person name="Nakayama K."/>
        </authorList>
    </citation>
    <scope>NUCLEOTIDE SEQUENCE</scope>
</reference>
<dbReference type="Gene3D" id="3.30.70.270">
    <property type="match status" value="1"/>
</dbReference>
<evidence type="ECO:0000259" key="2">
    <source>
        <dbReference type="Pfam" id="PF00078"/>
    </source>
</evidence>
<feature type="region of interest" description="Disordered" evidence="1">
    <location>
        <begin position="107"/>
        <end position="205"/>
    </location>
</feature>
<dbReference type="PANTHER" id="PTHR24559">
    <property type="entry name" value="TRANSPOSON TY3-I GAG-POL POLYPROTEIN"/>
    <property type="match status" value="1"/>
</dbReference>
<dbReference type="InterPro" id="IPR000477">
    <property type="entry name" value="RT_dom"/>
</dbReference>
<reference evidence="3" key="1">
    <citation type="journal article" date="2022" name="Int. J. Mol. Sci.">
        <title>Draft Genome of Tanacetum Coccineum: Genomic Comparison of Closely Related Tanacetum-Family Plants.</title>
        <authorList>
            <person name="Yamashiro T."/>
            <person name="Shiraishi A."/>
            <person name="Nakayama K."/>
            <person name="Satake H."/>
        </authorList>
    </citation>
    <scope>NUCLEOTIDE SEQUENCE</scope>
</reference>
<dbReference type="InterPro" id="IPR053134">
    <property type="entry name" value="RNA-dir_DNA_polymerase"/>
</dbReference>
<dbReference type="CDD" id="cd01647">
    <property type="entry name" value="RT_LTR"/>
    <property type="match status" value="1"/>
</dbReference>
<dbReference type="SUPFAM" id="SSF56672">
    <property type="entry name" value="DNA/RNA polymerases"/>
    <property type="match status" value="1"/>
</dbReference>
<feature type="compositionally biased region" description="Acidic residues" evidence="1">
    <location>
        <begin position="180"/>
        <end position="190"/>
    </location>
</feature>
<sequence>MNTPEKLTCRRTCQVRSHHQNSEEAGMSKDISGPGIPIYPKKKTEESMVDSQPMEEEIRGIDARGVGTETHRGPTEPVLEAQKAPSPSSAFIKENIDVLRTMIKEHDQQAKTKATPRRLAYANSYKEAPARIASKNKEPAHLRRSRRLEDRSITKKKARREKSKSRGKRSGYQETSSDSEHEEGSEDTYEDLNSPYKRPKPTPFTQRITRFRYHQRSKLPRNIRVYEGNKDPENHLERGFTNFHGLVQIRKFAHKGSSSGLKYLDLYAWSCSSKTCKKAQCQIPKTMDEMFEKVRAFIRGEVVAGSAEMVRLSQGDKGNTHPVWSGETFHSTYQDSKGNLSYGKHKPALPEEESNNKETMIINPERPEQFITVGVILPANSKRRLRDIYPLAEPIVHKRRPMKPDGQQALKEKVFHWLKEGIIRKVRHPEWVANAIPIRQASGAWKVQVDYSSLNKVCAKDMYPFPEEGKGLASLMEYPYKCFLRLPRENSQIRMAEADEEKTGFHTEEGVYYFTHMPKGLKNLAVTQRMMERVLADQRGRNVEVYLEEIVIKRKYKYSLIQDVEETLSKLRRVSIKIDPNASTFGIDEGKFLGHMVTKEGVRADPEKVQVRMKLEAKEGSGWTCEAEEAFRKIKRKLSKPQALTLPKDGKVLMLFLRPKDETIISLLLVEREGI</sequence>
<dbReference type="InterPro" id="IPR043128">
    <property type="entry name" value="Rev_trsase/Diguanyl_cyclase"/>
</dbReference>
<dbReference type="Gene3D" id="3.10.10.10">
    <property type="entry name" value="HIV Type 1 Reverse Transcriptase, subunit A, domain 1"/>
    <property type="match status" value="1"/>
</dbReference>
<gene>
    <name evidence="3" type="ORF">Tco_1080625</name>
</gene>
<evidence type="ECO:0000313" key="4">
    <source>
        <dbReference type="Proteomes" id="UP001151760"/>
    </source>
</evidence>
<dbReference type="Proteomes" id="UP001151760">
    <property type="component" value="Unassembled WGS sequence"/>
</dbReference>
<proteinExistence type="predicted"/>
<name>A0ABQ5HVA6_9ASTR</name>
<feature type="compositionally biased region" description="Basic and acidic residues" evidence="1">
    <location>
        <begin position="135"/>
        <end position="153"/>
    </location>
</feature>
<protein>
    <recommendedName>
        <fullName evidence="2">Reverse transcriptase domain-containing protein</fullName>
    </recommendedName>
</protein>
<feature type="compositionally biased region" description="Basic residues" evidence="1">
    <location>
        <begin position="154"/>
        <end position="169"/>
    </location>
</feature>
<dbReference type="EMBL" id="BQNB010020050">
    <property type="protein sequence ID" value="GJT91780.1"/>
    <property type="molecule type" value="Genomic_DNA"/>
</dbReference>
<feature type="domain" description="Reverse transcriptase" evidence="2">
    <location>
        <begin position="443"/>
        <end position="596"/>
    </location>
</feature>
<evidence type="ECO:0000256" key="1">
    <source>
        <dbReference type="SAM" id="MobiDB-lite"/>
    </source>
</evidence>